<dbReference type="PROSITE" id="PS00463">
    <property type="entry name" value="ZN2_CY6_FUNGAL_1"/>
    <property type="match status" value="1"/>
</dbReference>
<comment type="subcellular location">
    <subcellularLocation>
        <location evidence="1">Nucleus</location>
    </subcellularLocation>
</comment>
<evidence type="ECO:0000256" key="3">
    <source>
        <dbReference type="ARBA" id="ARBA00023242"/>
    </source>
</evidence>
<dbReference type="EMBL" id="MU001643">
    <property type="protein sequence ID" value="KAF2478933.1"/>
    <property type="molecule type" value="Genomic_DNA"/>
</dbReference>
<dbReference type="Proteomes" id="UP000799767">
    <property type="component" value="Unassembled WGS sequence"/>
</dbReference>
<dbReference type="Pfam" id="PF04082">
    <property type="entry name" value="Fungal_trans"/>
    <property type="match status" value="1"/>
</dbReference>
<protein>
    <recommendedName>
        <fullName evidence="5">Zn(2)-C6 fungal-type domain-containing protein</fullName>
    </recommendedName>
</protein>
<evidence type="ECO:0000259" key="5">
    <source>
        <dbReference type="PROSITE" id="PS50048"/>
    </source>
</evidence>
<dbReference type="InterPro" id="IPR001138">
    <property type="entry name" value="Zn2Cys6_DnaBD"/>
</dbReference>
<dbReference type="CDD" id="cd00067">
    <property type="entry name" value="GAL4"/>
    <property type="match status" value="1"/>
</dbReference>
<dbReference type="PROSITE" id="PS50048">
    <property type="entry name" value="ZN2_CY6_FUNGAL_2"/>
    <property type="match status" value="1"/>
</dbReference>
<dbReference type="GO" id="GO:0008270">
    <property type="term" value="F:zinc ion binding"/>
    <property type="evidence" value="ECO:0007669"/>
    <property type="project" value="InterPro"/>
</dbReference>
<dbReference type="GO" id="GO:0005634">
    <property type="term" value="C:nucleus"/>
    <property type="evidence" value="ECO:0007669"/>
    <property type="project" value="UniProtKB-SubCell"/>
</dbReference>
<dbReference type="InterPro" id="IPR050613">
    <property type="entry name" value="Sec_Metabolite_Reg"/>
</dbReference>
<dbReference type="GO" id="GO:0000981">
    <property type="term" value="F:DNA-binding transcription factor activity, RNA polymerase II-specific"/>
    <property type="evidence" value="ECO:0007669"/>
    <property type="project" value="InterPro"/>
</dbReference>
<evidence type="ECO:0000256" key="1">
    <source>
        <dbReference type="ARBA" id="ARBA00004123"/>
    </source>
</evidence>
<organism evidence="6 7">
    <name type="scientific">Neohortaea acidophila</name>
    <dbReference type="NCBI Taxonomy" id="245834"/>
    <lineage>
        <taxon>Eukaryota</taxon>
        <taxon>Fungi</taxon>
        <taxon>Dikarya</taxon>
        <taxon>Ascomycota</taxon>
        <taxon>Pezizomycotina</taxon>
        <taxon>Dothideomycetes</taxon>
        <taxon>Dothideomycetidae</taxon>
        <taxon>Mycosphaerellales</taxon>
        <taxon>Teratosphaeriaceae</taxon>
        <taxon>Neohortaea</taxon>
    </lineage>
</organism>
<dbReference type="Gene3D" id="4.10.240.10">
    <property type="entry name" value="Zn(2)-C6 fungal-type DNA-binding domain"/>
    <property type="match status" value="1"/>
</dbReference>
<gene>
    <name evidence="6" type="ORF">BDY17DRAFT_306068</name>
</gene>
<dbReference type="SMART" id="SM00066">
    <property type="entry name" value="GAL4"/>
    <property type="match status" value="1"/>
</dbReference>
<reference evidence="6" key="1">
    <citation type="journal article" date="2020" name="Stud. Mycol.">
        <title>101 Dothideomycetes genomes: a test case for predicting lifestyles and emergence of pathogens.</title>
        <authorList>
            <person name="Haridas S."/>
            <person name="Albert R."/>
            <person name="Binder M."/>
            <person name="Bloem J."/>
            <person name="Labutti K."/>
            <person name="Salamov A."/>
            <person name="Andreopoulos B."/>
            <person name="Baker S."/>
            <person name="Barry K."/>
            <person name="Bills G."/>
            <person name="Bluhm B."/>
            <person name="Cannon C."/>
            <person name="Castanera R."/>
            <person name="Culley D."/>
            <person name="Daum C."/>
            <person name="Ezra D."/>
            <person name="Gonzalez J."/>
            <person name="Henrissat B."/>
            <person name="Kuo A."/>
            <person name="Liang C."/>
            <person name="Lipzen A."/>
            <person name="Lutzoni F."/>
            <person name="Magnuson J."/>
            <person name="Mondo S."/>
            <person name="Nolan M."/>
            <person name="Ohm R."/>
            <person name="Pangilinan J."/>
            <person name="Park H.-J."/>
            <person name="Ramirez L."/>
            <person name="Alfaro M."/>
            <person name="Sun H."/>
            <person name="Tritt A."/>
            <person name="Yoshinaga Y."/>
            <person name="Zwiers L.-H."/>
            <person name="Turgeon B."/>
            <person name="Goodwin S."/>
            <person name="Spatafora J."/>
            <person name="Crous P."/>
            <person name="Grigoriev I."/>
        </authorList>
    </citation>
    <scope>NUCLEOTIDE SEQUENCE</scope>
    <source>
        <strain evidence="6">CBS 113389</strain>
    </source>
</reference>
<keyword evidence="2" id="KW-0479">Metal-binding</keyword>
<dbReference type="SUPFAM" id="SSF57701">
    <property type="entry name" value="Zn2/Cys6 DNA-binding domain"/>
    <property type="match status" value="1"/>
</dbReference>
<dbReference type="SMART" id="SM00906">
    <property type="entry name" value="Fungal_trans"/>
    <property type="match status" value="1"/>
</dbReference>
<dbReference type="RefSeq" id="XP_033585503.1">
    <property type="nucleotide sequence ID" value="XM_033734985.1"/>
</dbReference>
<dbReference type="AlphaFoldDB" id="A0A6A6PH48"/>
<feature type="domain" description="Zn(2)-C6 fungal-type" evidence="5">
    <location>
        <begin position="14"/>
        <end position="46"/>
    </location>
</feature>
<dbReference type="GeneID" id="54475987"/>
<dbReference type="InterPro" id="IPR007219">
    <property type="entry name" value="XnlR_reg_dom"/>
</dbReference>
<name>A0A6A6PH48_9PEZI</name>
<dbReference type="GO" id="GO:0003677">
    <property type="term" value="F:DNA binding"/>
    <property type="evidence" value="ECO:0007669"/>
    <property type="project" value="InterPro"/>
</dbReference>
<accession>A0A6A6PH48</accession>
<dbReference type="GO" id="GO:0006351">
    <property type="term" value="P:DNA-templated transcription"/>
    <property type="evidence" value="ECO:0007669"/>
    <property type="project" value="InterPro"/>
</dbReference>
<evidence type="ECO:0000313" key="7">
    <source>
        <dbReference type="Proteomes" id="UP000799767"/>
    </source>
</evidence>
<dbReference type="PANTHER" id="PTHR31001:SF82">
    <property type="entry name" value="ZN(II)2CYS6 TRANSCRIPTION FACTOR (EUROFUNG)"/>
    <property type="match status" value="1"/>
</dbReference>
<evidence type="ECO:0000256" key="2">
    <source>
        <dbReference type="ARBA" id="ARBA00022723"/>
    </source>
</evidence>
<evidence type="ECO:0000256" key="4">
    <source>
        <dbReference type="SAM" id="MobiDB-lite"/>
    </source>
</evidence>
<sequence>MTFEARRRNGKEASCEPCRKAKVRCDHEQPVCGRCRKRALQSKCFYHPAPLTKCRESEAATPDSPASEIREQPSTSGPNLEPTPGAPAFVKLGRLSRTRMLNGENGHRERMLMVTEALTHLRYFGLIHKIVLEYFSVAQGSTFPTGLLVPALDALTALVERHGLHDISACSSGKLEELAESIMHATSTPVNITPSLRADEFVALNTTPQFRLEYLGLIFAIGWRMDLLGRAQSDTGRKEYMQSTFRSCSICLQVARELTPVNDVILWLSMETMLLCTNIHGDMAEPVWHLLGDLSSDIYNLGIHHEASITSGTPFFLAECRRRCFLKAYHLDGTFSALFNRPPRILRRYSDCKMPLNLSDEDIIADPVQLEQACSKLTPDGWDAEGRCFPTTAVRLRCLTAEIREDVAAYEVRPMTRENLAELQALSLRNGQIWRSLPSELTYTSKILGDTDLRYLPTAMAMMNSLTFLHNDFQIYRLMEKGDRQAAASLIETASRILHIVSDLSILRVKARKFLFNDSSFVAMTFGVPSAAVLATAVQNIARHGVHALPLPPGMSPSSLIRTLAGFVYELQHLCDSSEANYEVCLQAHATVSSTLNEVLDELCNSIAAPVVSDGGAAIGALDALPLDALEGFDLSSWAQCIDWTGIGADWSYF</sequence>
<dbReference type="OrthoDB" id="4898680at2759"/>
<dbReference type="CDD" id="cd12148">
    <property type="entry name" value="fungal_TF_MHR"/>
    <property type="match status" value="1"/>
</dbReference>
<keyword evidence="7" id="KW-1185">Reference proteome</keyword>
<dbReference type="Pfam" id="PF00172">
    <property type="entry name" value="Zn_clus"/>
    <property type="match status" value="1"/>
</dbReference>
<proteinExistence type="predicted"/>
<keyword evidence="3" id="KW-0539">Nucleus</keyword>
<dbReference type="InterPro" id="IPR036864">
    <property type="entry name" value="Zn2-C6_fun-type_DNA-bd_sf"/>
</dbReference>
<evidence type="ECO:0000313" key="6">
    <source>
        <dbReference type="EMBL" id="KAF2478933.1"/>
    </source>
</evidence>
<dbReference type="PANTHER" id="PTHR31001">
    <property type="entry name" value="UNCHARACTERIZED TRANSCRIPTIONAL REGULATORY PROTEIN"/>
    <property type="match status" value="1"/>
</dbReference>
<feature type="region of interest" description="Disordered" evidence="4">
    <location>
        <begin position="55"/>
        <end position="87"/>
    </location>
</feature>